<keyword evidence="6 9" id="KW-1015">Disulfide bond</keyword>
<proteinExistence type="inferred from homology"/>
<dbReference type="Pfam" id="PF00214">
    <property type="entry name" value="Calc_CGRP_IAPP"/>
    <property type="match status" value="1"/>
</dbReference>
<evidence type="ECO:0000313" key="11">
    <source>
        <dbReference type="Ensembl" id="ENSCAFP00040033042.1"/>
    </source>
</evidence>
<evidence type="ECO:0000259" key="10">
    <source>
        <dbReference type="SMART" id="SM00113"/>
    </source>
</evidence>
<evidence type="ECO:0000256" key="3">
    <source>
        <dbReference type="ARBA" id="ARBA00022525"/>
    </source>
</evidence>
<comment type="similarity">
    <text evidence="2">Belongs to the calcitonin family.</text>
</comment>
<accession>A0A8C0TAZ4</accession>
<dbReference type="PANTHER" id="PTHR10505:SF13">
    <property type="entry name" value="CALCITONIN GENE-RELATED PEPTIDE 1"/>
    <property type="match status" value="1"/>
</dbReference>
<dbReference type="AlphaFoldDB" id="A0A8C0TAZ4"/>
<comment type="subcellular location">
    <subcellularLocation>
        <location evidence="1">Secreted</location>
    </subcellularLocation>
</comment>
<dbReference type="PROSITE" id="PS00258">
    <property type="entry name" value="CALCITONIN"/>
    <property type="match status" value="1"/>
</dbReference>
<dbReference type="InterPro" id="IPR015476">
    <property type="entry name" value="Calcitonin_gene-rel_peptide"/>
</dbReference>
<dbReference type="Gene3D" id="6.10.250.2190">
    <property type="match status" value="1"/>
</dbReference>
<feature type="domain" description="Calcitonin peptide-like" evidence="10">
    <location>
        <begin position="217"/>
        <end position="259"/>
    </location>
</feature>
<keyword evidence="5" id="KW-0732">Signal</keyword>
<evidence type="ECO:0000256" key="4">
    <source>
        <dbReference type="ARBA" id="ARBA00022685"/>
    </source>
</evidence>
<organism evidence="11 12">
    <name type="scientific">Canis lupus familiaris</name>
    <name type="common">Dog</name>
    <name type="synonym">Canis familiaris</name>
    <dbReference type="NCBI Taxonomy" id="9615"/>
    <lineage>
        <taxon>Eukaryota</taxon>
        <taxon>Metazoa</taxon>
        <taxon>Chordata</taxon>
        <taxon>Craniata</taxon>
        <taxon>Vertebrata</taxon>
        <taxon>Euteleostomi</taxon>
        <taxon>Mammalia</taxon>
        <taxon>Eutheria</taxon>
        <taxon>Laurasiatheria</taxon>
        <taxon>Carnivora</taxon>
        <taxon>Caniformia</taxon>
        <taxon>Canidae</taxon>
        <taxon>Canis</taxon>
    </lineage>
</organism>
<name>A0A8C0TAZ4_CANLF</name>
<dbReference type="Ensembl" id="ENSCAFT00040037907.1">
    <property type="protein sequence ID" value="ENSCAFP00040033042.1"/>
    <property type="gene ID" value="ENSCAFG00040020488.1"/>
</dbReference>
<dbReference type="InterPro" id="IPR021116">
    <property type="entry name" value="Calcitonin/adrenomedullin"/>
</dbReference>
<evidence type="ECO:0000313" key="12">
    <source>
        <dbReference type="Proteomes" id="UP000694542"/>
    </source>
</evidence>
<reference evidence="11" key="1">
    <citation type="submission" date="2018-10" db="EMBL/GenBank/DDBJ databases">
        <title>De novo assembly of a Great Dane genome.</title>
        <authorList>
            <person name="Kidd J.M."/>
            <person name="Pendleton A.L."/>
            <person name="Shen F."/>
            <person name="Emery S."/>
        </authorList>
    </citation>
    <scope>NUCLEOTIDE SEQUENCE [LARGE SCALE GENOMIC DNA]</scope>
    <source>
        <strain evidence="11">Great Dane</strain>
    </source>
</reference>
<evidence type="ECO:0000256" key="9">
    <source>
        <dbReference type="PIRSR" id="PIRSR621116-50"/>
    </source>
</evidence>
<dbReference type="Proteomes" id="UP000694542">
    <property type="component" value="Chromosome 21"/>
</dbReference>
<evidence type="ECO:0000256" key="8">
    <source>
        <dbReference type="ARBA" id="ARBA00049775"/>
    </source>
</evidence>
<keyword evidence="4" id="KW-0165">Cleavage on pair of basic residues</keyword>
<dbReference type="SMART" id="SM00113">
    <property type="entry name" value="CALCITONIN"/>
    <property type="match status" value="1"/>
</dbReference>
<dbReference type="PANTHER" id="PTHR10505">
    <property type="entry name" value="CALCITONIN-RELATED"/>
    <property type="match status" value="1"/>
</dbReference>
<keyword evidence="3" id="KW-0964">Secreted</keyword>
<evidence type="ECO:0000256" key="1">
    <source>
        <dbReference type="ARBA" id="ARBA00004613"/>
    </source>
</evidence>
<dbReference type="PRINTS" id="PR00817">
    <property type="entry name" value="CALCITONINB"/>
</dbReference>
<evidence type="ECO:0000256" key="2">
    <source>
        <dbReference type="ARBA" id="ARBA00009222"/>
    </source>
</evidence>
<sequence length="264" mass="29384">MTSNCPQLPVHIKAIFPWFPQTPIPLPPSTPINDLNANTSGMVLLSVLGYRRKWVTQTIRYCDLSPHWLLRAPGPPAQTQSGGNKSSCWCWEAAEPLLSSRVPATSTVPSPDIGRQHCHSCRRLCSEPPAACRQRSVMGFWKFSPFLVLGILALYQVGFLQAAPFRSALENPPDSGVRNEEELRLLLAAVMKDYMQMKTHELEQEQETEGSRVAVQKRSCNSATCVAHWLGGLLSRAGSVANTNLLPTSMGFKVYNRRRRELKA</sequence>
<evidence type="ECO:0000256" key="7">
    <source>
        <dbReference type="ARBA" id="ARBA00023170"/>
    </source>
</evidence>
<dbReference type="InterPro" id="IPR018360">
    <property type="entry name" value="Calcitonin_CS"/>
</dbReference>
<dbReference type="GO" id="GO:0005576">
    <property type="term" value="C:extracellular region"/>
    <property type="evidence" value="ECO:0007669"/>
    <property type="project" value="UniProtKB-SubCell"/>
</dbReference>
<dbReference type="InterPro" id="IPR021117">
    <property type="entry name" value="Calcitonin-like"/>
</dbReference>
<evidence type="ECO:0000256" key="6">
    <source>
        <dbReference type="ARBA" id="ARBA00023157"/>
    </source>
</evidence>
<evidence type="ECO:0000256" key="5">
    <source>
        <dbReference type="ARBA" id="ARBA00022729"/>
    </source>
</evidence>
<dbReference type="GO" id="GO:0005179">
    <property type="term" value="F:hormone activity"/>
    <property type="evidence" value="ECO:0007669"/>
    <property type="project" value="InterPro"/>
</dbReference>
<feature type="disulfide bond" evidence="9">
    <location>
        <begin position="220"/>
        <end position="225"/>
    </location>
</feature>
<keyword evidence="7" id="KW-0675">Receptor</keyword>
<dbReference type="InterPro" id="IPR001693">
    <property type="entry name" value="Calcitonin_peptide-like"/>
</dbReference>
<reference evidence="11" key="2">
    <citation type="submission" date="2025-08" db="UniProtKB">
        <authorList>
            <consortium name="Ensembl"/>
        </authorList>
    </citation>
    <scope>IDENTIFICATION</scope>
</reference>
<protein>
    <recommendedName>
        <fullName evidence="8">Calcitonin receptor-stimulating peptide 1</fullName>
    </recommendedName>
</protein>